<dbReference type="RefSeq" id="WP_386061503.1">
    <property type="nucleotide sequence ID" value="NZ_JBHTKL010000005.1"/>
</dbReference>
<dbReference type="EMBL" id="JBHTKL010000005">
    <property type="protein sequence ID" value="MFD1020249.1"/>
    <property type="molecule type" value="Genomic_DNA"/>
</dbReference>
<dbReference type="Proteomes" id="UP001596990">
    <property type="component" value="Unassembled WGS sequence"/>
</dbReference>
<evidence type="ECO:0000313" key="1">
    <source>
        <dbReference type="EMBL" id="MFD1020249.1"/>
    </source>
</evidence>
<proteinExistence type="predicted"/>
<keyword evidence="2" id="KW-1185">Reference proteome</keyword>
<sequence length="328" mass="37631">MAIHTNIKDFHWCFGTTVMPRISKEAFDESMIKLKVMEGEVDLSEDLDSLPTYGHFRWEEHGKALYYDRKLLPGLRLKVKIIDAHTNHPKVYVNRAYRKLVTHRFMNLHSIGYMMTDLACFLLLKNGFAPLYASAFSHNNKATIVFGPPNTGKTLTSMRACSEYGAEFISEDMVVTDGKNLYAVPWTSSYRKYDQRRTLLPMSELTSGKRPNHMNDVATCQRSIINKIVILQKHGTPSCKPSTTSEITSKMLNLNRYGFQFRQAPVLAALTYFHSEFTIREAEVREHRLIQRLAQHAHHRLVVSDLQATNYISTIQGAFADEQQNHIS</sequence>
<accession>A0ABW3L2E9</accession>
<protein>
    <submittedName>
        <fullName evidence="1">Uncharacterized protein</fullName>
    </submittedName>
</protein>
<reference evidence="2" key="1">
    <citation type="journal article" date="2019" name="Int. J. Syst. Evol. Microbiol.">
        <title>The Global Catalogue of Microorganisms (GCM) 10K type strain sequencing project: providing services to taxonomists for standard genome sequencing and annotation.</title>
        <authorList>
            <consortium name="The Broad Institute Genomics Platform"/>
            <consortium name="The Broad Institute Genome Sequencing Center for Infectious Disease"/>
            <person name="Wu L."/>
            <person name="Ma J."/>
        </authorList>
    </citation>
    <scope>NUCLEOTIDE SEQUENCE [LARGE SCALE GENOMIC DNA]</scope>
    <source>
        <strain evidence="2">CCUG 56607</strain>
    </source>
</reference>
<organism evidence="1 2">
    <name type="scientific">Thalassobacillus hwangdonensis</name>
    <dbReference type="NCBI Taxonomy" id="546108"/>
    <lineage>
        <taxon>Bacteria</taxon>
        <taxon>Bacillati</taxon>
        <taxon>Bacillota</taxon>
        <taxon>Bacilli</taxon>
        <taxon>Bacillales</taxon>
        <taxon>Bacillaceae</taxon>
        <taxon>Thalassobacillus</taxon>
    </lineage>
</organism>
<evidence type="ECO:0000313" key="2">
    <source>
        <dbReference type="Proteomes" id="UP001596990"/>
    </source>
</evidence>
<name>A0ABW3L2E9_9BACI</name>
<gene>
    <name evidence="1" type="ORF">ACFQ2J_13760</name>
</gene>
<comment type="caution">
    <text evidence="1">The sequence shown here is derived from an EMBL/GenBank/DDBJ whole genome shotgun (WGS) entry which is preliminary data.</text>
</comment>